<protein>
    <recommendedName>
        <fullName evidence="3">PRTRC genetic system protein F</fullName>
    </recommendedName>
</protein>
<evidence type="ECO:0008006" key="3">
    <source>
        <dbReference type="Google" id="ProtNLM"/>
    </source>
</evidence>
<keyword evidence="2" id="KW-1185">Reference proteome</keyword>
<organism evidence="1 2">
    <name type="scientific">Hephaestia caeni</name>
    <dbReference type="NCBI Taxonomy" id="645617"/>
    <lineage>
        <taxon>Bacteria</taxon>
        <taxon>Pseudomonadati</taxon>
        <taxon>Pseudomonadota</taxon>
        <taxon>Alphaproteobacteria</taxon>
        <taxon>Sphingomonadales</taxon>
        <taxon>Sphingomonadaceae</taxon>
        <taxon>Hephaestia</taxon>
    </lineage>
</organism>
<gene>
    <name evidence="1" type="ORF">DFR49_0970</name>
</gene>
<accession>A0A397PBV7</accession>
<sequence>MQARRRIEQIFDAAVLDILKPVELADLRVAVLYGDEGNPPAIAITCESLGQLDLGWIETSDAPIPWRAAIYSALEKTLGLALPVFGYDDLFEEISMYYWEGQTDDEAARHCMIEYQGVSPDELDETMLPSAMNARRPEWMIGANAEKPTRLPTILQKKLRRLRKAYKALGNLSPEGNAWHFDRDIIYEYVPHFEECSTLPPLTLVPVDQFAREVDDVARHGMELGFMDVAGVCPLPEANQIDSWFTSLEIGAQFLLAAQELIQLDPTKL</sequence>
<dbReference type="Proteomes" id="UP000266568">
    <property type="component" value="Unassembled WGS sequence"/>
</dbReference>
<proteinExistence type="predicted"/>
<comment type="caution">
    <text evidence="1">The sequence shown here is derived from an EMBL/GenBank/DDBJ whole genome shotgun (WGS) entry which is preliminary data.</text>
</comment>
<evidence type="ECO:0000313" key="1">
    <source>
        <dbReference type="EMBL" id="RIA46428.1"/>
    </source>
</evidence>
<name>A0A397PBV7_9SPHN</name>
<dbReference type="AlphaFoldDB" id="A0A397PBV7"/>
<evidence type="ECO:0000313" key="2">
    <source>
        <dbReference type="Proteomes" id="UP000266568"/>
    </source>
</evidence>
<reference evidence="1 2" key="1">
    <citation type="submission" date="2018-08" db="EMBL/GenBank/DDBJ databases">
        <title>Genomic Encyclopedia of Type Strains, Phase IV (KMG-IV): sequencing the most valuable type-strain genomes for metagenomic binning, comparative biology and taxonomic classification.</title>
        <authorList>
            <person name="Goeker M."/>
        </authorList>
    </citation>
    <scope>NUCLEOTIDE SEQUENCE [LARGE SCALE GENOMIC DNA]</scope>
    <source>
        <strain evidence="1 2">DSM 25527</strain>
    </source>
</reference>
<dbReference type="EMBL" id="QXDC01000002">
    <property type="protein sequence ID" value="RIA46428.1"/>
    <property type="molecule type" value="Genomic_DNA"/>
</dbReference>